<feature type="region of interest" description="Disordered" evidence="3">
    <location>
        <begin position="608"/>
        <end position="634"/>
    </location>
</feature>
<feature type="compositionally biased region" description="Polar residues" evidence="3">
    <location>
        <begin position="892"/>
        <end position="901"/>
    </location>
</feature>
<feature type="region of interest" description="Disordered" evidence="3">
    <location>
        <begin position="110"/>
        <end position="193"/>
    </location>
</feature>
<dbReference type="EMBL" id="JASNQZ010000001">
    <property type="protein sequence ID" value="KAL0960883.1"/>
    <property type="molecule type" value="Genomic_DNA"/>
</dbReference>
<evidence type="ECO:0008006" key="6">
    <source>
        <dbReference type="Google" id="ProtNLM"/>
    </source>
</evidence>
<feature type="compositionally biased region" description="Polar residues" evidence="3">
    <location>
        <begin position="41"/>
        <end position="51"/>
    </location>
</feature>
<evidence type="ECO:0000313" key="5">
    <source>
        <dbReference type="Proteomes" id="UP001556367"/>
    </source>
</evidence>
<keyword evidence="5" id="KW-1185">Reference proteome</keyword>
<feature type="region of interest" description="Disordered" evidence="3">
    <location>
        <begin position="760"/>
        <end position="848"/>
    </location>
</feature>
<feature type="region of interest" description="Disordered" evidence="3">
    <location>
        <begin position="22"/>
        <end position="51"/>
    </location>
</feature>
<evidence type="ECO:0000256" key="3">
    <source>
        <dbReference type="SAM" id="MobiDB-lite"/>
    </source>
</evidence>
<reference evidence="5" key="1">
    <citation type="submission" date="2024-06" db="EMBL/GenBank/DDBJ databases">
        <title>Multi-omics analyses provide insights into the biosynthesis of the anticancer antibiotic pleurotin in Hohenbuehelia grisea.</title>
        <authorList>
            <person name="Weaver J.A."/>
            <person name="Alberti F."/>
        </authorList>
    </citation>
    <scope>NUCLEOTIDE SEQUENCE [LARGE SCALE GENOMIC DNA]</scope>
    <source>
        <strain evidence="5">T-177</strain>
    </source>
</reference>
<organism evidence="4 5">
    <name type="scientific">Hohenbuehelia grisea</name>
    <dbReference type="NCBI Taxonomy" id="104357"/>
    <lineage>
        <taxon>Eukaryota</taxon>
        <taxon>Fungi</taxon>
        <taxon>Dikarya</taxon>
        <taxon>Basidiomycota</taxon>
        <taxon>Agaricomycotina</taxon>
        <taxon>Agaricomycetes</taxon>
        <taxon>Agaricomycetidae</taxon>
        <taxon>Agaricales</taxon>
        <taxon>Pleurotineae</taxon>
        <taxon>Pleurotaceae</taxon>
        <taxon>Hohenbuehelia</taxon>
    </lineage>
</organism>
<accession>A0ABR3K0J8</accession>
<feature type="compositionally biased region" description="Polar residues" evidence="3">
    <location>
        <begin position="354"/>
        <end position="372"/>
    </location>
</feature>
<evidence type="ECO:0000256" key="1">
    <source>
        <dbReference type="ARBA" id="ARBA00022614"/>
    </source>
</evidence>
<keyword evidence="2" id="KW-0677">Repeat</keyword>
<feature type="compositionally biased region" description="Polar residues" evidence="3">
    <location>
        <begin position="775"/>
        <end position="789"/>
    </location>
</feature>
<gene>
    <name evidence="4" type="ORF">HGRIS_005895</name>
</gene>
<feature type="compositionally biased region" description="Polar residues" evidence="3">
    <location>
        <begin position="130"/>
        <end position="142"/>
    </location>
</feature>
<dbReference type="InterPro" id="IPR001611">
    <property type="entry name" value="Leu-rich_rpt"/>
</dbReference>
<feature type="compositionally biased region" description="Low complexity" evidence="3">
    <location>
        <begin position="442"/>
        <end position="458"/>
    </location>
</feature>
<evidence type="ECO:0000313" key="4">
    <source>
        <dbReference type="EMBL" id="KAL0960883.1"/>
    </source>
</evidence>
<dbReference type="PROSITE" id="PS51450">
    <property type="entry name" value="LRR"/>
    <property type="match status" value="5"/>
</dbReference>
<comment type="caution">
    <text evidence="4">The sequence shown here is derived from an EMBL/GenBank/DDBJ whole genome shotgun (WGS) entry which is preliminary data.</text>
</comment>
<feature type="region of interest" description="Disordered" evidence="3">
    <location>
        <begin position="419"/>
        <end position="466"/>
    </location>
</feature>
<dbReference type="Proteomes" id="UP001556367">
    <property type="component" value="Unassembled WGS sequence"/>
</dbReference>
<feature type="region of interest" description="Disordered" evidence="3">
    <location>
        <begin position="864"/>
        <end position="925"/>
    </location>
</feature>
<proteinExistence type="predicted"/>
<dbReference type="SUPFAM" id="SSF52058">
    <property type="entry name" value="L domain-like"/>
    <property type="match status" value="2"/>
</dbReference>
<feature type="region of interest" description="Disordered" evidence="3">
    <location>
        <begin position="698"/>
        <end position="732"/>
    </location>
</feature>
<feature type="compositionally biased region" description="Basic residues" evidence="3">
    <location>
        <begin position="790"/>
        <end position="806"/>
    </location>
</feature>
<dbReference type="PANTHER" id="PTHR47566">
    <property type="match status" value="1"/>
</dbReference>
<feature type="region of interest" description="Disordered" evidence="3">
    <location>
        <begin position="344"/>
        <end position="372"/>
    </location>
</feature>
<name>A0ABR3K0J8_9AGAR</name>
<sequence length="1421" mass="154031">MTDLPPSARPAWQTDDLAEEWVEQDPPLDDIDDDDYDDSLANGSQSISFTTPLPTTIHTIQSVNDSALSSGAVGTFLVREDVAPAPLLPKTPGRNNKGLIKDFFTPLPLERMFEPPSPPNNVANPFPLSRQPSGSGQPSNSDGAAPNVDMQCVFTFTAPREGPPPPQRSLDAPLAQSTPNPPFHPTTSAPMTDPRLRLFQFQYDTYTREHLSAMVDSIAINTPSGDSPVNAVFTADGTRLSRVSEDTQSGEIDDFTRFRSAKRVKLSPTSDFYGEGAGAGTTILRRPVLGKDYVGESQSLMQKIKQARDYSTISTVASTPQSRPSSNTDVETPVCEHLHGKDVKPSLLDVPVNGSENTSAAGTTRSMGTYSSSSYRQQAADLMAAIKSDMKGSKRIFSGDTEASQLSSRDVSVDTIPAHMQPFEQKSNSYRGASLRHERTSSIRSSSSGSSRRNPGSRVTSLTIRSEDANAAELSKGLSQLSVTNSQKEGNPAPPPHLLVTAPSVVISNIENVDRRESSASLSPRLPPSYPTFSIRSGTNEDLNRFVSSSTASGTTLTSGTAPSFTKHAGPVQIRTIAPQDIPALPDKVGKMVFDKVMLKWVKDVTPHTGDGFDGTNVSTAGGDAEAESEDPFRDFDSLVDIQEGEHTARQDDVDSQRAMSQIEEVSEVEDEEEAELTSFSFDDPSAAMVHVMAGVDTDETTDSGDEGGLYEIPPYNYDEEDDGFDSDELQPAEDSFADDTIPAMDPMSVEVVPVASYTPQRPLHAPPQPIRSALKSTSSTPASAMKASSRSRHQTPANKHRRRRSVSFSDGKTDGPIHGLSRNDDGPAGGSALVGPVPLDGTPGFVPSARSKRLAEMMDALEASGAEDNESPTKTCSSSKPDELQPLDARQPNNTMAHSTRGSDNRRVFSRSQASTVISHRRNPATTGEADATFLTECSFGVAHDRLVQVITDVQPFEPHWEQLSHVDLSGRKIESVTRLKEFLPQLDSLCLNSNQISWLSGVPGSVRTLSVASNSLTALSSFGHLLNLESLDISKNDIDSLTQLACLRHLRELRADSNKITSIDGLQDLNGLVKLSLTGNCIRTAELEQCRWTRLEMLNLNQNKLADISGFASMPSLIALNVDNNDMERLSFDAPMSRLRILRASSNRLRALDVGPAPSLRTLYADNNALGGIGHLERLSRLENLSLRNQNGPGLNLRARDVRDVKRLYLSGNPLAPGFLSEPCYNLVYLELAACRLTVLPTDLALRVPNLRVLNLNYNFLSDVRPLKGLSRLRKISIIGSRLKETRPLIRILQGMSEVEVADFRMNPCTLGWYLPLLVKDVPGALQPSDTRQSAGAVPSGNGKADAWAELDAKFRRDLPDDAYVGRLAYRGLVMRACGRVRMLDGVEVGEKERRKAGALLAGLLAKRKAAGGKADSVR</sequence>
<feature type="compositionally biased region" description="Acidic residues" evidence="3">
    <location>
        <begin position="718"/>
        <end position="732"/>
    </location>
</feature>
<feature type="compositionally biased region" description="Basic and acidic residues" evidence="3">
    <location>
        <begin position="812"/>
        <end position="826"/>
    </location>
</feature>
<dbReference type="InterPro" id="IPR003591">
    <property type="entry name" value="Leu-rich_rpt_typical-subtyp"/>
</dbReference>
<dbReference type="InterPro" id="IPR052574">
    <property type="entry name" value="CDIRP"/>
</dbReference>
<keyword evidence="1" id="KW-0433">Leucine-rich repeat</keyword>
<dbReference type="SMART" id="SM00369">
    <property type="entry name" value="LRR_TYP"/>
    <property type="match status" value="5"/>
</dbReference>
<dbReference type="InterPro" id="IPR032675">
    <property type="entry name" value="LRR_dom_sf"/>
</dbReference>
<dbReference type="SMART" id="SM00365">
    <property type="entry name" value="LRR_SD22"/>
    <property type="match status" value="4"/>
</dbReference>
<feature type="compositionally biased region" description="Acidic residues" evidence="3">
    <location>
        <begin position="22"/>
        <end position="38"/>
    </location>
</feature>
<dbReference type="Gene3D" id="3.80.10.10">
    <property type="entry name" value="Ribonuclease Inhibitor"/>
    <property type="match status" value="3"/>
</dbReference>
<dbReference type="PANTHER" id="PTHR47566:SF1">
    <property type="entry name" value="PROTEIN NUD1"/>
    <property type="match status" value="1"/>
</dbReference>
<evidence type="ECO:0000256" key="2">
    <source>
        <dbReference type="ARBA" id="ARBA00022737"/>
    </source>
</evidence>
<protein>
    <recommendedName>
        <fullName evidence="6">Septation initiation network scaffold protein cdc11</fullName>
    </recommendedName>
</protein>